<accession>A0ABC8RNW5</accession>
<keyword evidence="2" id="KW-1185">Reference proteome</keyword>
<dbReference type="InterPro" id="IPR023213">
    <property type="entry name" value="CAT-like_dom_sf"/>
</dbReference>
<protein>
    <submittedName>
        <fullName evidence="1">Uncharacterized protein</fullName>
    </submittedName>
</protein>
<dbReference type="Proteomes" id="UP001642360">
    <property type="component" value="Unassembled WGS sequence"/>
</dbReference>
<sequence>MGEVKSCVKVHTKLTVVSSTPTGSGKTTISTLDHAMGLHTLHIIFYYWTNPFKDVTGRLTQGGDGNWEVKCNETGVRTLRASVGTTLDEWLRSADASEERDLTVWEDMLDNPSIWSPFRVQVIYVS</sequence>
<gene>
    <name evidence="1" type="ORF">ILEXP_LOCUS14529</name>
</gene>
<name>A0ABC8RNW5_9AQUA</name>
<evidence type="ECO:0000313" key="2">
    <source>
        <dbReference type="Proteomes" id="UP001642360"/>
    </source>
</evidence>
<organism evidence="1 2">
    <name type="scientific">Ilex paraguariensis</name>
    <name type="common">yerba mate</name>
    <dbReference type="NCBI Taxonomy" id="185542"/>
    <lineage>
        <taxon>Eukaryota</taxon>
        <taxon>Viridiplantae</taxon>
        <taxon>Streptophyta</taxon>
        <taxon>Embryophyta</taxon>
        <taxon>Tracheophyta</taxon>
        <taxon>Spermatophyta</taxon>
        <taxon>Magnoliopsida</taxon>
        <taxon>eudicotyledons</taxon>
        <taxon>Gunneridae</taxon>
        <taxon>Pentapetalae</taxon>
        <taxon>asterids</taxon>
        <taxon>campanulids</taxon>
        <taxon>Aquifoliales</taxon>
        <taxon>Aquifoliaceae</taxon>
        <taxon>Ilex</taxon>
    </lineage>
</organism>
<dbReference type="Gene3D" id="3.30.559.10">
    <property type="entry name" value="Chloramphenicol acetyltransferase-like domain"/>
    <property type="match status" value="1"/>
</dbReference>
<evidence type="ECO:0000313" key="1">
    <source>
        <dbReference type="EMBL" id="CAK9146671.1"/>
    </source>
</evidence>
<reference evidence="1 2" key="1">
    <citation type="submission" date="2024-02" db="EMBL/GenBank/DDBJ databases">
        <authorList>
            <person name="Vignale AGUSTIN F."/>
            <person name="Sosa J E."/>
            <person name="Modenutti C."/>
        </authorList>
    </citation>
    <scope>NUCLEOTIDE SEQUENCE [LARGE SCALE GENOMIC DNA]</scope>
</reference>
<comment type="caution">
    <text evidence="1">The sequence shown here is derived from an EMBL/GenBank/DDBJ whole genome shotgun (WGS) entry which is preliminary data.</text>
</comment>
<proteinExistence type="predicted"/>
<dbReference type="EMBL" id="CAUOFW020001606">
    <property type="protein sequence ID" value="CAK9146671.1"/>
    <property type="molecule type" value="Genomic_DNA"/>
</dbReference>
<dbReference type="AlphaFoldDB" id="A0ABC8RNW5"/>